<evidence type="ECO:0000313" key="2">
    <source>
        <dbReference type="EMBL" id="CAA9470172.1"/>
    </source>
</evidence>
<dbReference type="EMBL" id="CADCVM010000059">
    <property type="protein sequence ID" value="CAA9470172.1"/>
    <property type="molecule type" value="Genomic_DNA"/>
</dbReference>
<protein>
    <submittedName>
        <fullName evidence="2">Uncharacterized protein</fullName>
    </submittedName>
</protein>
<feature type="compositionally biased region" description="Gly residues" evidence="1">
    <location>
        <begin position="122"/>
        <end position="133"/>
    </location>
</feature>
<name>A0A6J4RDZ6_9ACTN</name>
<proteinExistence type="predicted"/>
<dbReference type="AlphaFoldDB" id="A0A6J4RDZ6"/>
<feature type="non-terminal residue" evidence="2">
    <location>
        <position position="1"/>
    </location>
</feature>
<organism evidence="2">
    <name type="scientific">uncultured Rubrobacteraceae bacterium</name>
    <dbReference type="NCBI Taxonomy" id="349277"/>
    <lineage>
        <taxon>Bacteria</taxon>
        <taxon>Bacillati</taxon>
        <taxon>Actinomycetota</taxon>
        <taxon>Rubrobacteria</taxon>
        <taxon>Rubrobacterales</taxon>
        <taxon>Rubrobacteraceae</taxon>
        <taxon>environmental samples</taxon>
    </lineage>
</organism>
<reference evidence="2" key="1">
    <citation type="submission" date="2020-02" db="EMBL/GenBank/DDBJ databases">
        <authorList>
            <person name="Meier V. D."/>
        </authorList>
    </citation>
    <scope>NUCLEOTIDE SEQUENCE</scope>
    <source>
        <strain evidence="2">AVDCRST_MAG05</strain>
    </source>
</reference>
<sequence length="133" mass="15022">ADLPQWLFADQQGPREHLHGRRLDRRLLQPPDAEPAVRCDRHLPPRRTHALEGEPGRPDGGRDERRGLGAMRGRGDRRDPRRRLRLVFTRAEALGGRHARSGDDLRRHPRRGRRVRGEGDGRGVPGGAAGRLV</sequence>
<feature type="region of interest" description="Disordered" evidence="1">
    <location>
        <begin position="17"/>
        <end position="133"/>
    </location>
</feature>
<feature type="non-terminal residue" evidence="2">
    <location>
        <position position="133"/>
    </location>
</feature>
<accession>A0A6J4RDZ6</accession>
<feature type="compositionally biased region" description="Basic and acidic residues" evidence="1">
    <location>
        <begin position="35"/>
        <end position="79"/>
    </location>
</feature>
<evidence type="ECO:0000256" key="1">
    <source>
        <dbReference type="SAM" id="MobiDB-lite"/>
    </source>
</evidence>
<gene>
    <name evidence="2" type="ORF">AVDCRST_MAG05-486</name>
</gene>